<keyword evidence="2" id="KW-1185">Reference proteome</keyword>
<evidence type="ECO:0000313" key="1">
    <source>
        <dbReference type="EMBL" id="MTH54215.1"/>
    </source>
</evidence>
<reference evidence="1 2" key="1">
    <citation type="journal article" date="2017" name="Int. J. Syst. Evol. Microbiol.">
        <title>Bacillus mangrovi sp. nov., isolated from a sediment sample from a mangrove forest.</title>
        <authorList>
            <person name="Gupta V."/>
            <person name="Singh P.K."/>
            <person name="Korpole S."/>
            <person name="Tanuku N.R.S."/>
            <person name="Pinnaka A.K."/>
        </authorList>
    </citation>
    <scope>NUCLEOTIDE SEQUENCE [LARGE SCALE GENOMIC DNA]</scope>
    <source>
        <strain evidence="1 2">KCTC 33872</strain>
    </source>
</reference>
<protein>
    <recommendedName>
        <fullName evidence="3">DUF2524 domain-containing protein</fullName>
    </recommendedName>
</protein>
<proteinExistence type="predicted"/>
<evidence type="ECO:0000313" key="2">
    <source>
        <dbReference type="Proteomes" id="UP000434639"/>
    </source>
</evidence>
<dbReference type="RefSeq" id="WP_155112733.1">
    <property type="nucleotide sequence ID" value="NZ_WMIB01000012.1"/>
</dbReference>
<sequence length="79" mass="8757">MIHEALKSLNEAEKAVISAQGNPGSAEFQRAYQKLQLAKERVAQAKSSGLEPDGKHRLDLASEHLIHLHETMEALQDQL</sequence>
<dbReference type="AlphaFoldDB" id="A0A7X2S652"/>
<gene>
    <name evidence="1" type="ORF">GKZ89_12460</name>
</gene>
<dbReference type="Proteomes" id="UP000434639">
    <property type="component" value="Unassembled WGS sequence"/>
</dbReference>
<comment type="caution">
    <text evidence="1">The sequence shown here is derived from an EMBL/GenBank/DDBJ whole genome shotgun (WGS) entry which is preliminary data.</text>
</comment>
<name>A0A7X2S652_9BACI</name>
<organism evidence="1 2">
    <name type="scientific">Metabacillus mangrovi</name>
    <dbReference type="NCBI Taxonomy" id="1491830"/>
    <lineage>
        <taxon>Bacteria</taxon>
        <taxon>Bacillati</taxon>
        <taxon>Bacillota</taxon>
        <taxon>Bacilli</taxon>
        <taxon>Bacillales</taxon>
        <taxon>Bacillaceae</taxon>
        <taxon>Metabacillus</taxon>
    </lineage>
</organism>
<evidence type="ECO:0008006" key="3">
    <source>
        <dbReference type="Google" id="ProtNLM"/>
    </source>
</evidence>
<dbReference type="OrthoDB" id="2882123at2"/>
<accession>A0A7X2S652</accession>
<dbReference type="EMBL" id="WMIB01000012">
    <property type="protein sequence ID" value="MTH54215.1"/>
    <property type="molecule type" value="Genomic_DNA"/>
</dbReference>